<dbReference type="Pfam" id="PF11745">
    <property type="entry name" value="DUF3304"/>
    <property type="match status" value="1"/>
</dbReference>
<keyword evidence="3" id="KW-1185">Reference proteome</keyword>
<dbReference type="EMBL" id="CP017755">
    <property type="protein sequence ID" value="AOZ10036.1"/>
    <property type="molecule type" value="Genomic_DNA"/>
</dbReference>
<gene>
    <name evidence="2" type="ORF">BKK80_30720</name>
</gene>
<accession>A0ABM6FDX2</accession>
<keyword evidence="1" id="KW-0732">Signal</keyword>
<protein>
    <recommendedName>
        <fullName evidence="4">DUF3304 domain-containing protein</fullName>
    </recommendedName>
</protein>
<dbReference type="RefSeq" id="WP_071072563.1">
    <property type="nucleotide sequence ID" value="NZ_CP017755.1"/>
</dbReference>
<feature type="chain" id="PRO_5047478155" description="DUF3304 domain-containing protein" evidence="1">
    <location>
        <begin position="22"/>
        <end position="163"/>
    </location>
</feature>
<proteinExistence type="predicted"/>
<evidence type="ECO:0000313" key="3">
    <source>
        <dbReference type="Proteomes" id="UP000177515"/>
    </source>
</evidence>
<evidence type="ECO:0008006" key="4">
    <source>
        <dbReference type="Google" id="ProtNLM"/>
    </source>
</evidence>
<dbReference type="InterPro" id="IPR021733">
    <property type="entry name" value="DUF3304"/>
</dbReference>
<dbReference type="Proteomes" id="UP000177515">
    <property type="component" value="Chromosome 2"/>
</dbReference>
<name>A0ABM6FDX2_9BURK</name>
<organism evidence="2 3">
    <name type="scientific">Cupriavidus malaysiensis</name>
    <dbReference type="NCBI Taxonomy" id="367825"/>
    <lineage>
        <taxon>Bacteria</taxon>
        <taxon>Pseudomonadati</taxon>
        <taxon>Pseudomonadota</taxon>
        <taxon>Betaproteobacteria</taxon>
        <taxon>Burkholderiales</taxon>
        <taxon>Burkholderiaceae</taxon>
        <taxon>Cupriavidus</taxon>
    </lineage>
</organism>
<evidence type="ECO:0000313" key="2">
    <source>
        <dbReference type="EMBL" id="AOZ10036.1"/>
    </source>
</evidence>
<sequence>MPRLHHLIAVCLVSTLLAACASNSGGLSTRDADKAYINASIGPVNHTSQFLYGFTVNGQFGANARAYGADIASTCCVRLPRVWRPGLTVDIQYDLLINDGKDDNWKTKKGVPVEPYTEPGSVYVHFFPDDQIRVVVTNWAPNAAEHPIPFPVNPNKKRGGRSQ</sequence>
<dbReference type="PROSITE" id="PS51257">
    <property type="entry name" value="PROKAR_LIPOPROTEIN"/>
    <property type="match status" value="1"/>
</dbReference>
<feature type="signal peptide" evidence="1">
    <location>
        <begin position="1"/>
        <end position="21"/>
    </location>
</feature>
<evidence type="ECO:0000256" key="1">
    <source>
        <dbReference type="SAM" id="SignalP"/>
    </source>
</evidence>
<reference evidence="2 3" key="1">
    <citation type="submission" date="2016-10" db="EMBL/GenBank/DDBJ databases">
        <title>Complete genome sequences of three Cupriavidus strains isolated from various Malaysian environments.</title>
        <authorList>
            <person name="Abdullah A.A.-A."/>
            <person name="Shafie N.A.H."/>
            <person name="Lau N.S."/>
        </authorList>
    </citation>
    <scope>NUCLEOTIDE SEQUENCE [LARGE SCALE GENOMIC DNA]</scope>
    <source>
        <strain evidence="2 3">USMAA1020</strain>
    </source>
</reference>